<dbReference type="EMBL" id="MHBZ01000033">
    <property type="protein sequence ID" value="OGY10550.1"/>
    <property type="molecule type" value="Genomic_DNA"/>
</dbReference>
<dbReference type="STRING" id="1797516.A3D26_00420"/>
<evidence type="ECO:0008006" key="3">
    <source>
        <dbReference type="Google" id="ProtNLM"/>
    </source>
</evidence>
<proteinExistence type="predicted"/>
<organism evidence="1 2">
    <name type="scientific">Candidatus Blackburnbacteria bacterium RIFCSPHIGHO2_02_FULL_44_20</name>
    <dbReference type="NCBI Taxonomy" id="1797516"/>
    <lineage>
        <taxon>Bacteria</taxon>
        <taxon>Candidatus Blackburniibacteriota</taxon>
    </lineage>
</organism>
<dbReference type="NCBIfam" id="TIGR02436">
    <property type="entry name" value="four helix bundle protein"/>
    <property type="match status" value="1"/>
</dbReference>
<dbReference type="PANTHER" id="PTHR38471">
    <property type="entry name" value="FOUR HELIX BUNDLE PROTEIN"/>
    <property type="match status" value="1"/>
</dbReference>
<comment type="caution">
    <text evidence="1">The sequence shown here is derived from an EMBL/GenBank/DDBJ whole genome shotgun (WGS) entry which is preliminary data.</text>
</comment>
<dbReference type="InterPro" id="IPR012657">
    <property type="entry name" value="23S_rRNA-intervening_sequence"/>
</dbReference>
<evidence type="ECO:0000313" key="2">
    <source>
        <dbReference type="Proteomes" id="UP000178319"/>
    </source>
</evidence>
<dbReference type="CDD" id="cd16377">
    <property type="entry name" value="23S_rRNA_IVP_like"/>
    <property type="match status" value="1"/>
</dbReference>
<reference evidence="1 2" key="1">
    <citation type="journal article" date="2016" name="Nat. Commun.">
        <title>Thousands of microbial genomes shed light on interconnected biogeochemical processes in an aquifer system.</title>
        <authorList>
            <person name="Anantharaman K."/>
            <person name="Brown C.T."/>
            <person name="Hug L.A."/>
            <person name="Sharon I."/>
            <person name="Castelle C.J."/>
            <person name="Probst A.J."/>
            <person name="Thomas B.C."/>
            <person name="Singh A."/>
            <person name="Wilkins M.J."/>
            <person name="Karaoz U."/>
            <person name="Brodie E.L."/>
            <person name="Williams K.H."/>
            <person name="Hubbard S.S."/>
            <person name="Banfield J.F."/>
        </authorList>
    </citation>
    <scope>NUCLEOTIDE SEQUENCE [LARGE SCALE GENOMIC DNA]</scope>
</reference>
<gene>
    <name evidence="1" type="ORF">A3D26_00420</name>
</gene>
<dbReference type="AlphaFoldDB" id="A0A1G1V587"/>
<dbReference type="Proteomes" id="UP000178319">
    <property type="component" value="Unassembled WGS sequence"/>
</dbReference>
<dbReference type="Pfam" id="PF05635">
    <property type="entry name" value="23S_rRNA_IVP"/>
    <property type="match status" value="1"/>
</dbReference>
<name>A0A1G1V587_9BACT</name>
<sequence>MAPDSSDYSYKRLIAWQKADILALEIYKATRMFPKHELYGITSQIRRSALSVVLNIIEGYARQNKNEFRQFLRIAYGSLVETEYLLYFAKEQTYLTEVEYVKLEGLKKECGQVLWKLLKSQNV</sequence>
<protein>
    <recommendedName>
        <fullName evidence="3">Four helix bundle protein</fullName>
    </recommendedName>
</protein>
<dbReference type="Gene3D" id="1.20.1440.60">
    <property type="entry name" value="23S rRNA-intervening sequence"/>
    <property type="match status" value="1"/>
</dbReference>
<dbReference type="InterPro" id="IPR036583">
    <property type="entry name" value="23S_rRNA_IVS_sf"/>
</dbReference>
<evidence type="ECO:0000313" key="1">
    <source>
        <dbReference type="EMBL" id="OGY10550.1"/>
    </source>
</evidence>
<dbReference type="PANTHER" id="PTHR38471:SF2">
    <property type="entry name" value="FOUR HELIX BUNDLE PROTEIN"/>
    <property type="match status" value="1"/>
</dbReference>
<accession>A0A1G1V587</accession>
<dbReference type="SUPFAM" id="SSF158446">
    <property type="entry name" value="IVS-encoded protein-like"/>
    <property type="match status" value="1"/>
</dbReference>